<evidence type="ECO:0000256" key="1">
    <source>
        <dbReference type="SAM" id="MobiDB-lite"/>
    </source>
</evidence>
<evidence type="ECO:0000313" key="2">
    <source>
        <dbReference type="EMBL" id="MCQ4040873.1"/>
    </source>
</evidence>
<comment type="caution">
    <text evidence="2">The sequence shown here is derived from an EMBL/GenBank/DDBJ whole genome shotgun (WGS) entry which is preliminary data.</text>
</comment>
<feature type="compositionally biased region" description="Basic and acidic residues" evidence="1">
    <location>
        <begin position="14"/>
        <end position="48"/>
    </location>
</feature>
<dbReference type="EMBL" id="JANFNH010000001">
    <property type="protein sequence ID" value="MCQ4040873.1"/>
    <property type="molecule type" value="Genomic_DNA"/>
</dbReference>
<gene>
    <name evidence="2" type="ORF">NON19_02230</name>
</gene>
<keyword evidence="3" id="KW-1185">Reference proteome</keyword>
<dbReference type="RefSeq" id="WP_255924807.1">
    <property type="nucleotide sequence ID" value="NZ_JANFNH010000001.1"/>
</dbReference>
<proteinExistence type="predicted"/>
<dbReference type="Proteomes" id="UP001206206">
    <property type="component" value="Unassembled WGS sequence"/>
</dbReference>
<accession>A0ABT1P9E5</accession>
<protein>
    <submittedName>
        <fullName evidence="2">Uncharacterized protein</fullName>
    </submittedName>
</protein>
<name>A0ABT1P9E5_9ACTN</name>
<sequence>MRLGRKLAVGVVEETERIPESELSRDGADIPPRGEAEVSAPSEERPCPEEFASSAADS</sequence>
<feature type="region of interest" description="Disordered" evidence="1">
    <location>
        <begin position="1"/>
        <end position="58"/>
    </location>
</feature>
<evidence type="ECO:0000313" key="3">
    <source>
        <dbReference type="Proteomes" id="UP001206206"/>
    </source>
</evidence>
<organism evidence="2 3">
    <name type="scientific">Streptantibioticus rubrisoli</name>
    <dbReference type="NCBI Taxonomy" id="1387313"/>
    <lineage>
        <taxon>Bacteria</taxon>
        <taxon>Bacillati</taxon>
        <taxon>Actinomycetota</taxon>
        <taxon>Actinomycetes</taxon>
        <taxon>Kitasatosporales</taxon>
        <taxon>Streptomycetaceae</taxon>
        <taxon>Streptantibioticus</taxon>
    </lineage>
</organism>
<reference evidence="2 3" key="1">
    <citation type="submission" date="2022-06" db="EMBL/GenBank/DDBJ databases">
        <title>Draft genome sequence of type strain Streptomyces rubrisoli DSM 42083.</title>
        <authorList>
            <person name="Duangmal K."/>
            <person name="Klaysubun C."/>
        </authorList>
    </citation>
    <scope>NUCLEOTIDE SEQUENCE [LARGE SCALE GENOMIC DNA]</scope>
    <source>
        <strain evidence="2 3">DSM 42083</strain>
    </source>
</reference>